<dbReference type="SMART" id="SM00382">
    <property type="entry name" value="AAA"/>
    <property type="match status" value="1"/>
</dbReference>
<dbReference type="SUPFAM" id="SSF52540">
    <property type="entry name" value="P-loop containing nucleoside triphosphate hydrolases"/>
    <property type="match status" value="1"/>
</dbReference>
<organism evidence="5 6">
    <name type="scientific">Aureibacter tunicatorum</name>
    <dbReference type="NCBI Taxonomy" id="866807"/>
    <lineage>
        <taxon>Bacteria</taxon>
        <taxon>Pseudomonadati</taxon>
        <taxon>Bacteroidota</taxon>
        <taxon>Cytophagia</taxon>
        <taxon>Cytophagales</taxon>
        <taxon>Persicobacteraceae</taxon>
        <taxon>Aureibacter</taxon>
    </lineage>
</organism>
<evidence type="ECO:0000256" key="1">
    <source>
        <dbReference type="ARBA" id="ARBA00006914"/>
    </source>
</evidence>
<evidence type="ECO:0000313" key="6">
    <source>
        <dbReference type="Proteomes" id="UP001185092"/>
    </source>
</evidence>
<dbReference type="CDD" id="cd19481">
    <property type="entry name" value="RecA-like_protease"/>
    <property type="match status" value="1"/>
</dbReference>
<evidence type="ECO:0000259" key="4">
    <source>
        <dbReference type="SMART" id="SM00382"/>
    </source>
</evidence>
<comment type="similarity">
    <text evidence="1">Belongs to the AAA ATPase family.</text>
</comment>
<dbReference type="RefSeq" id="WP_309939873.1">
    <property type="nucleotide sequence ID" value="NZ_AP025305.1"/>
</dbReference>
<keyword evidence="6" id="KW-1185">Reference proteome</keyword>
<protein>
    <recommendedName>
        <fullName evidence="4">AAA+ ATPase domain-containing protein</fullName>
    </recommendedName>
</protein>
<dbReference type="Gene3D" id="3.40.50.300">
    <property type="entry name" value="P-loop containing nucleotide triphosphate hydrolases"/>
    <property type="match status" value="1"/>
</dbReference>
<dbReference type="InterPro" id="IPR027417">
    <property type="entry name" value="P-loop_NTPase"/>
</dbReference>
<accession>A0AAE3XN71</accession>
<feature type="domain" description="AAA+ ATPase" evidence="4">
    <location>
        <begin position="238"/>
        <end position="370"/>
    </location>
</feature>
<evidence type="ECO:0000256" key="2">
    <source>
        <dbReference type="ARBA" id="ARBA00022741"/>
    </source>
</evidence>
<dbReference type="InterPro" id="IPR050221">
    <property type="entry name" value="26S_Proteasome_ATPase"/>
</dbReference>
<proteinExistence type="inferred from homology"/>
<dbReference type="Proteomes" id="UP001185092">
    <property type="component" value="Unassembled WGS sequence"/>
</dbReference>
<name>A0AAE3XN71_9BACT</name>
<gene>
    <name evidence="5" type="ORF">HNQ88_003095</name>
</gene>
<keyword evidence="2" id="KW-0547">Nucleotide-binding</keyword>
<dbReference type="InterPro" id="IPR003959">
    <property type="entry name" value="ATPase_AAA_core"/>
</dbReference>
<keyword evidence="3" id="KW-0067">ATP-binding</keyword>
<evidence type="ECO:0000256" key="3">
    <source>
        <dbReference type="ARBA" id="ARBA00022840"/>
    </source>
</evidence>
<dbReference type="GO" id="GO:0016887">
    <property type="term" value="F:ATP hydrolysis activity"/>
    <property type="evidence" value="ECO:0007669"/>
    <property type="project" value="InterPro"/>
</dbReference>
<dbReference type="PANTHER" id="PTHR23073">
    <property type="entry name" value="26S PROTEASOME REGULATORY SUBUNIT"/>
    <property type="match status" value="1"/>
</dbReference>
<reference evidence="5" key="1">
    <citation type="submission" date="2023-07" db="EMBL/GenBank/DDBJ databases">
        <title>Genomic Encyclopedia of Type Strains, Phase IV (KMG-IV): sequencing the most valuable type-strain genomes for metagenomic binning, comparative biology and taxonomic classification.</title>
        <authorList>
            <person name="Goeker M."/>
        </authorList>
    </citation>
    <scope>NUCLEOTIDE SEQUENCE</scope>
    <source>
        <strain evidence="5">DSM 26174</strain>
    </source>
</reference>
<dbReference type="GO" id="GO:0005524">
    <property type="term" value="F:ATP binding"/>
    <property type="evidence" value="ECO:0007669"/>
    <property type="project" value="UniProtKB-KW"/>
</dbReference>
<dbReference type="Pfam" id="PF00004">
    <property type="entry name" value="AAA"/>
    <property type="match status" value="1"/>
</dbReference>
<evidence type="ECO:0000313" key="5">
    <source>
        <dbReference type="EMBL" id="MDR6240047.1"/>
    </source>
</evidence>
<comment type="caution">
    <text evidence="5">The sequence shown here is derived from an EMBL/GenBank/DDBJ whole genome shotgun (WGS) entry which is preliminary data.</text>
</comment>
<dbReference type="EMBL" id="JAVDQD010000003">
    <property type="protein sequence ID" value="MDR6240047.1"/>
    <property type="molecule type" value="Genomic_DNA"/>
</dbReference>
<sequence>MSDENTYQPEELLIAESLWIEALIQFRIKELCGNLDDKETLPDPPEVQHGLHAYFNQMIHQQWDMVERVAMGLALCDHLFPHLLDALYTRNEATDVVFTEFGVKHEGNPARLKISWQTVVFLCLSTPYHWQTKLFHYTHPSHRLYQQKMLNYPDEEVTKPFLLTLKINPDWFNASFYTEELPLWASNKFPADRLESPLNWADLQLETPTYTALEEMKAWLQHEHFLLTHKKFGKMINEGIRVAFYGPSGTGKTLTASLLGKEYNRPVYRVDLSKIVSKWVGETEKNLGQVFDHAEDKKWILFFDEADALFATRGAVENANDKRANQEVAYLLQRMENFNGVIIIATNLLENIDPAFIRRFQLMIEFPMPEPDTRLKIWKNVLSDTFPWSDQLDLDLIAQEYELTGGNIKNIFRSLTLKILNHPEEDRQITQAGLEEVIHQELKKKGIYRITRQY</sequence>
<dbReference type="InterPro" id="IPR003593">
    <property type="entry name" value="AAA+_ATPase"/>
</dbReference>
<dbReference type="AlphaFoldDB" id="A0AAE3XN71"/>